<organism evidence="2 3">
    <name type="scientific">Dickeya undicola</name>
    <dbReference type="NCBI Taxonomy" id="1577887"/>
    <lineage>
        <taxon>Bacteria</taxon>
        <taxon>Pseudomonadati</taxon>
        <taxon>Pseudomonadota</taxon>
        <taxon>Gammaproteobacteria</taxon>
        <taxon>Enterobacterales</taxon>
        <taxon>Pectobacteriaceae</taxon>
        <taxon>Dickeya</taxon>
    </lineage>
</organism>
<dbReference type="CDD" id="cd00093">
    <property type="entry name" value="HTH_XRE"/>
    <property type="match status" value="1"/>
</dbReference>
<sequence>MVPQRLRAARERAKISQEELAIAAGISEDTGYSRMSHYENGRHRPKFELICTFAKILDVPEGYFYTLDDSFAEAMLRLHAGELVQWRKNISN</sequence>
<dbReference type="OrthoDB" id="6006530at2"/>
<protein>
    <submittedName>
        <fullName evidence="2">XRE family transcriptional regulator</fullName>
    </submittedName>
</protein>
<evidence type="ECO:0000313" key="2">
    <source>
        <dbReference type="EMBL" id="RNM01076.1"/>
    </source>
</evidence>
<accession>A0A3N0FLQ7</accession>
<dbReference type="Pfam" id="PF13560">
    <property type="entry name" value="HTH_31"/>
    <property type="match status" value="1"/>
</dbReference>
<dbReference type="SMART" id="SM00530">
    <property type="entry name" value="HTH_XRE"/>
    <property type="match status" value="1"/>
</dbReference>
<dbReference type="AlphaFoldDB" id="A0A3N0FLQ7"/>
<comment type="caution">
    <text evidence="2">The sequence shown here is derived from an EMBL/GenBank/DDBJ whole genome shotgun (WGS) entry which is preliminary data.</text>
</comment>
<dbReference type="InterPro" id="IPR001387">
    <property type="entry name" value="Cro/C1-type_HTH"/>
</dbReference>
<dbReference type="Proteomes" id="UP000276061">
    <property type="component" value="Unassembled WGS sequence"/>
</dbReference>
<dbReference type="PROSITE" id="PS50943">
    <property type="entry name" value="HTH_CROC1"/>
    <property type="match status" value="1"/>
</dbReference>
<dbReference type="GO" id="GO:0003677">
    <property type="term" value="F:DNA binding"/>
    <property type="evidence" value="ECO:0007669"/>
    <property type="project" value="InterPro"/>
</dbReference>
<reference evidence="2 3" key="1">
    <citation type="submission" date="2018-11" db="EMBL/GenBank/DDBJ databases">
        <title>Characterization of surface water Dickeya isolates.</title>
        <authorList>
            <person name="Van Gijsegem F."/>
            <person name="Pedron J."/>
        </authorList>
    </citation>
    <scope>NUCLEOTIDE SEQUENCE [LARGE SCALE GENOMIC DNA]</scope>
    <source>
        <strain evidence="2 3">FVG1-MFV-O17</strain>
    </source>
</reference>
<evidence type="ECO:0000313" key="3">
    <source>
        <dbReference type="Proteomes" id="UP000276061"/>
    </source>
</evidence>
<evidence type="ECO:0000259" key="1">
    <source>
        <dbReference type="PROSITE" id="PS50943"/>
    </source>
</evidence>
<gene>
    <name evidence="2" type="ORF">EF878_20825</name>
</gene>
<dbReference type="SUPFAM" id="SSF47413">
    <property type="entry name" value="lambda repressor-like DNA-binding domains"/>
    <property type="match status" value="1"/>
</dbReference>
<dbReference type="EMBL" id="RJLR01000077">
    <property type="protein sequence ID" value="RNM01076.1"/>
    <property type="molecule type" value="Genomic_DNA"/>
</dbReference>
<dbReference type="InterPro" id="IPR010982">
    <property type="entry name" value="Lambda_DNA-bd_dom_sf"/>
</dbReference>
<dbReference type="Gene3D" id="1.10.260.40">
    <property type="entry name" value="lambda repressor-like DNA-binding domains"/>
    <property type="match status" value="1"/>
</dbReference>
<dbReference type="RefSeq" id="WP_123253447.1">
    <property type="nucleotide sequence ID" value="NZ_RJLR01000077.1"/>
</dbReference>
<name>A0A3N0FLQ7_9GAMM</name>
<proteinExistence type="predicted"/>
<feature type="domain" description="HTH cro/C1-type" evidence="1">
    <location>
        <begin position="6"/>
        <end position="64"/>
    </location>
</feature>